<dbReference type="InterPro" id="IPR026569">
    <property type="entry name" value="Ribosomal_bL28"/>
</dbReference>
<dbReference type="GO" id="GO:0003735">
    <property type="term" value="F:structural constituent of ribosome"/>
    <property type="evidence" value="ECO:0007669"/>
    <property type="project" value="InterPro"/>
</dbReference>
<dbReference type="SUPFAM" id="SSF143800">
    <property type="entry name" value="L28p-like"/>
    <property type="match status" value="1"/>
</dbReference>
<dbReference type="Pfam" id="PF00830">
    <property type="entry name" value="Ribosomal_L28"/>
    <property type="match status" value="1"/>
</dbReference>
<keyword evidence="3" id="KW-0687">Ribonucleoprotein</keyword>
<accession>G7DVF3</accession>
<evidence type="ECO:0000313" key="7">
    <source>
        <dbReference type="EMBL" id="GAA94563.1"/>
    </source>
</evidence>
<feature type="compositionally biased region" description="Polar residues" evidence="6">
    <location>
        <begin position="215"/>
        <end position="229"/>
    </location>
</feature>
<dbReference type="eggNOG" id="KOG3278">
    <property type="taxonomic scope" value="Eukaryota"/>
</dbReference>
<evidence type="ECO:0000256" key="1">
    <source>
        <dbReference type="ARBA" id="ARBA00008760"/>
    </source>
</evidence>
<dbReference type="GO" id="GO:0006412">
    <property type="term" value="P:translation"/>
    <property type="evidence" value="ECO:0007669"/>
    <property type="project" value="InterPro"/>
</dbReference>
<dbReference type="STRING" id="764103.G7DVF3"/>
<reference evidence="7 8" key="2">
    <citation type="journal article" date="2012" name="Open Biol.">
        <title>Characteristics of nucleosomes and linker DNA regions on the genome of the basidiomycete Mixia osmundae revealed by mono- and dinucleosome mapping.</title>
        <authorList>
            <person name="Nishida H."/>
            <person name="Kondo S."/>
            <person name="Matsumoto T."/>
            <person name="Suzuki Y."/>
            <person name="Yoshikawa H."/>
            <person name="Taylor T.D."/>
            <person name="Sugiyama J."/>
        </authorList>
    </citation>
    <scope>NUCLEOTIDE SEQUENCE [LARGE SCALE GENOMIC DNA]</scope>
    <source>
        <strain evidence="8">CBS 9802 / IAM 14324 / JCM 22182 / KY 12970</strain>
    </source>
</reference>
<dbReference type="Gene3D" id="2.30.170.40">
    <property type="entry name" value="Ribosomal protein L28/L24"/>
    <property type="match status" value="1"/>
</dbReference>
<dbReference type="GO" id="GO:0005762">
    <property type="term" value="C:mitochondrial large ribosomal subunit"/>
    <property type="evidence" value="ECO:0007669"/>
    <property type="project" value="TreeGrafter"/>
</dbReference>
<dbReference type="Proteomes" id="UP000009131">
    <property type="component" value="Unassembled WGS sequence"/>
</dbReference>
<gene>
    <name evidence="7" type="primary">Mo01215</name>
    <name evidence="7" type="ORF">E5Q_01215</name>
</gene>
<dbReference type="HAMAP" id="MF_00373">
    <property type="entry name" value="Ribosomal_bL28"/>
    <property type="match status" value="1"/>
</dbReference>
<evidence type="ECO:0000256" key="5">
    <source>
        <dbReference type="ARBA" id="ARBA00035269"/>
    </source>
</evidence>
<evidence type="ECO:0000256" key="4">
    <source>
        <dbReference type="ARBA" id="ARBA00035265"/>
    </source>
</evidence>
<dbReference type="InterPro" id="IPR001383">
    <property type="entry name" value="Ribosomal_bL28_bact-type"/>
</dbReference>
<dbReference type="FunFam" id="2.30.170.40:FF:000003">
    <property type="entry name" value="54S ribosomal protein L24"/>
    <property type="match status" value="1"/>
</dbReference>
<evidence type="ECO:0000256" key="6">
    <source>
        <dbReference type="SAM" id="MobiDB-lite"/>
    </source>
</evidence>
<feature type="region of interest" description="Disordered" evidence="6">
    <location>
        <begin position="213"/>
        <end position="265"/>
    </location>
</feature>
<proteinExistence type="inferred from homology"/>
<dbReference type="NCBIfam" id="TIGR00009">
    <property type="entry name" value="L28"/>
    <property type="match status" value="1"/>
</dbReference>
<dbReference type="InterPro" id="IPR034704">
    <property type="entry name" value="Ribosomal_bL28/bL31-like_sf"/>
</dbReference>
<dbReference type="PANTHER" id="PTHR13528">
    <property type="entry name" value="39S RIBOSOMAL PROTEIN L28, MITOCHONDRIAL"/>
    <property type="match status" value="1"/>
</dbReference>
<organism evidence="7 8">
    <name type="scientific">Mixia osmundae (strain CBS 9802 / IAM 14324 / JCM 22182 / KY 12970)</name>
    <dbReference type="NCBI Taxonomy" id="764103"/>
    <lineage>
        <taxon>Eukaryota</taxon>
        <taxon>Fungi</taxon>
        <taxon>Dikarya</taxon>
        <taxon>Basidiomycota</taxon>
        <taxon>Pucciniomycotina</taxon>
        <taxon>Mixiomycetes</taxon>
        <taxon>Mixiales</taxon>
        <taxon>Mixiaceae</taxon>
        <taxon>Mixia</taxon>
    </lineage>
</organism>
<comment type="similarity">
    <text evidence="1">Belongs to the bacterial ribosomal protein bL28 family.</text>
</comment>
<feature type="region of interest" description="Disordered" evidence="6">
    <location>
        <begin position="283"/>
        <end position="329"/>
    </location>
</feature>
<keyword evidence="2" id="KW-0689">Ribosomal protein</keyword>
<feature type="compositionally biased region" description="Polar residues" evidence="6">
    <location>
        <begin position="241"/>
        <end position="259"/>
    </location>
</feature>
<name>G7DVF3_MIXOS</name>
<sequence>MPCARCWRDTTAARSRHLTTVPRNKTTLTVERGSARSACQSYLSLASLLDGQPSYRERRRPLATQALVDWLTFRAARTMHPSLCSLAKIPGVAGKMFKRGQLGLFDGKVKRYGNNVPDSHHKTRRSWLPNIQNKKLWSEALNQHLRMKVTTSALRTIDKCGGLDRYLFRMRDDRLGLYGVQLRNKIASRYQREHRRDLEPFIDQVRQAEFKKWRASQNSGSTPAVSSAANPPLSPGMSVPDGSTLSEPRQSLPADSTISRYRVGRTRSPTPLACATLARRLSSAKKADPSLAAHLRGSEKPSTPEADTTSARRNRQTHKLERTQPHAPRAALARSAVLLTAPTLRLLASAAHHAKTSSLPYQTASFASIGARALPISTGC</sequence>
<dbReference type="HOGENOM" id="CLU_727774_0_0_1"/>
<dbReference type="AlphaFoldDB" id="G7DVF3"/>
<dbReference type="PANTHER" id="PTHR13528:SF2">
    <property type="entry name" value="LARGE RIBOSOMAL SUBUNIT PROTEIN BL28M"/>
    <property type="match status" value="1"/>
</dbReference>
<dbReference type="EMBL" id="BABT02000039">
    <property type="protein sequence ID" value="GAA94563.1"/>
    <property type="molecule type" value="Genomic_DNA"/>
</dbReference>
<evidence type="ECO:0000313" key="8">
    <source>
        <dbReference type="Proteomes" id="UP000009131"/>
    </source>
</evidence>
<dbReference type="InterPro" id="IPR037147">
    <property type="entry name" value="Ribosomal_bL28_sf"/>
</dbReference>
<reference evidence="7 8" key="1">
    <citation type="journal article" date="2011" name="J. Gen. Appl. Microbiol.">
        <title>Draft genome sequencing of the enigmatic basidiomycete Mixia osmundae.</title>
        <authorList>
            <person name="Nishida H."/>
            <person name="Nagatsuka Y."/>
            <person name="Sugiyama J."/>
        </authorList>
    </citation>
    <scope>NUCLEOTIDE SEQUENCE [LARGE SCALE GENOMIC DNA]</scope>
    <source>
        <strain evidence="8">CBS 9802 / IAM 14324 / JCM 22182 / KY 12970</strain>
    </source>
</reference>
<dbReference type="InParanoid" id="G7DVF3"/>
<evidence type="ECO:0000256" key="3">
    <source>
        <dbReference type="ARBA" id="ARBA00023274"/>
    </source>
</evidence>
<protein>
    <recommendedName>
        <fullName evidence="4">Large ribosomal subunit protein bL28c</fullName>
    </recommendedName>
    <alternativeName>
        <fullName evidence="5">Large ribosomal subunit protein bL28m</fullName>
    </alternativeName>
</protein>
<evidence type="ECO:0000256" key="2">
    <source>
        <dbReference type="ARBA" id="ARBA00022980"/>
    </source>
</evidence>
<comment type="caution">
    <text evidence="7">The sequence shown here is derived from an EMBL/GenBank/DDBJ whole genome shotgun (WGS) entry which is preliminary data.</text>
</comment>
<dbReference type="OrthoDB" id="361870at2759"/>
<keyword evidence="8" id="KW-1185">Reference proteome</keyword>